<dbReference type="Proteomes" id="UP001150904">
    <property type="component" value="Unassembled WGS sequence"/>
</dbReference>
<proteinExistence type="predicted"/>
<reference evidence="2" key="2">
    <citation type="journal article" date="2023" name="IMA Fungus">
        <title>Comparative genomic study of the Penicillium genus elucidates a diverse pangenome and 15 lateral gene transfer events.</title>
        <authorList>
            <person name="Petersen C."/>
            <person name="Sorensen T."/>
            <person name="Nielsen M.R."/>
            <person name="Sondergaard T.E."/>
            <person name="Sorensen J.L."/>
            <person name="Fitzpatrick D.A."/>
            <person name="Frisvad J.C."/>
            <person name="Nielsen K.L."/>
        </authorList>
    </citation>
    <scope>NUCLEOTIDE SEQUENCE</scope>
    <source>
        <strain evidence="2">IBT 15544</strain>
    </source>
</reference>
<gene>
    <name evidence="2" type="ORF">N7498_008970</name>
</gene>
<organism evidence="2 3">
    <name type="scientific">Penicillium cinerascens</name>
    <dbReference type="NCBI Taxonomy" id="70096"/>
    <lineage>
        <taxon>Eukaryota</taxon>
        <taxon>Fungi</taxon>
        <taxon>Dikarya</taxon>
        <taxon>Ascomycota</taxon>
        <taxon>Pezizomycotina</taxon>
        <taxon>Eurotiomycetes</taxon>
        <taxon>Eurotiomycetidae</taxon>
        <taxon>Eurotiales</taxon>
        <taxon>Aspergillaceae</taxon>
        <taxon>Penicillium</taxon>
    </lineage>
</organism>
<keyword evidence="3" id="KW-1185">Reference proteome</keyword>
<sequence length="168" mass="19297">MRHGIMGEWLRSFYRHIDKQRRVLLLLDNFSAHLLAVDEAPPPSNIKVVFFPANATSVYRPLDPSDENIDVSDPDLSDIIADLSDDGPTSANDDQDEDYIYGPPTELLSNAKAISHMHEVMEWVQHKEGATEENIRYMESLIGEFTRLQVDRRKQKTLDEMGFLPKRK</sequence>
<dbReference type="EMBL" id="JAPQKR010000015">
    <property type="protein sequence ID" value="KAJ5195532.1"/>
    <property type="molecule type" value="Genomic_DNA"/>
</dbReference>
<evidence type="ECO:0000313" key="3">
    <source>
        <dbReference type="Proteomes" id="UP001150904"/>
    </source>
</evidence>
<dbReference type="OrthoDB" id="4363549at2759"/>
<dbReference type="GO" id="GO:0003676">
    <property type="term" value="F:nucleic acid binding"/>
    <property type="evidence" value="ECO:0007669"/>
    <property type="project" value="InterPro"/>
</dbReference>
<protein>
    <recommendedName>
        <fullName evidence="1">DDE-1 domain-containing protein</fullName>
    </recommendedName>
</protein>
<evidence type="ECO:0000313" key="2">
    <source>
        <dbReference type="EMBL" id="KAJ5195532.1"/>
    </source>
</evidence>
<dbReference type="AlphaFoldDB" id="A0A9W9MCS6"/>
<dbReference type="RefSeq" id="XP_058306020.1">
    <property type="nucleotide sequence ID" value="XM_058456032.1"/>
</dbReference>
<name>A0A9W9MCS6_9EURO</name>
<dbReference type="GeneID" id="83183333"/>
<evidence type="ECO:0000259" key="1">
    <source>
        <dbReference type="Pfam" id="PF03184"/>
    </source>
</evidence>
<feature type="domain" description="DDE-1" evidence="1">
    <location>
        <begin position="3"/>
        <end position="63"/>
    </location>
</feature>
<dbReference type="Pfam" id="PF03184">
    <property type="entry name" value="DDE_1"/>
    <property type="match status" value="1"/>
</dbReference>
<dbReference type="InterPro" id="IPR004875">
    <property type="entry name" value="DDE_SF_endonuclease_dom"/>
</dbReference>
<comment type="caution">
    <text evidence="2">The sequence shown here is derived from an EMBL/GenBank/DDBJ whole genome shotgun (WGS) entry which is preliminary data.</text>
</comment>
<reference evidence="2" key="1">
    <citation type="submission" date="2022-12" db="EMBL/GenBank/DDBJ databases">
        <authorList>
            <person name="Petersen C."/>
        </authorList>
    </citation>
    <scope>NUCLEOTIDE SEQUENCE</scope>
    <source>
        <strain evidence="2">IBT 15544</strain>
    </source>
</reference>
<accession>A0A9W9MCS6</accession>